<comment type="caution">
    <text evidence="1">The sequence shown here is derived from an EMBL/GenBank/DDBJ whole genome shotgun (WGS) entry which is preliminary data.</text>
</comment>
<evidence type="ECO:0000313" key="1">
    <source>
        <dbReference type="EMBL" id="KKL76535.1"/>
    </source>
</evidence>
<proteinExistence type="predicted"/>
<feature type="non-terminal residue" evidence="1">
    <location>
        <position position="23"/>
    </location>
</feature>
<accession>A0A0F9H4G9</accession>
<dbReference type="EMBL" id="LAZR01024013">
    <property type="protein sequence ID" value="KKL76535.1"/>
    <property type="molecule type" value="Genomic_DNA"/>
</dbReference>
<protein>
    <submittedName>
        <fullName evidence="1">Uncharacterized protein</fullName>
    </submittedName>
</protein>
<sequence>MLKQLTITAALALGLSAGGAFAA</sequence>
<name>A0A0F9H4G9_9ZZZZ</name>
<gene>
    <name evidence="1" type="ORF">LCGC14_2043890</name>
</gene>
<organism evidence="1">
    <name type="scientific">marine sediment metagenome</name>
    <dbReference type="NCBI Taxonomy" id="412755"/>
    <lineage>
        <taxon>unclassified sequences</taxon>
        <taxon>metagenomes</taxon>
        <taxon>ecological metagenomes</taxon>
    </lineage>
</organism>
<reference evidence="1" key="1">
    <citation type="journal article" date="2015" name="Nature">
        <title>Complex archaea that bridge the gap between prokaryotes and eukaryotes.</title>
        <authorList>
            <person name="Spang A."/>
            <person name="Saw J.H."/>
            <person name="Jorgensen S.L."/>
            <person name="Zaremba-Niedzwiedzka K."/>
            <person name="Martijn J."/>
            <person name="Lind A.E."/>
            <person name="van Eijk R."/>
            <person name="Schleper C."/>
            <person name="Guy L."/>
            <person name="Ettema T.J."/>
        </authorList>
    </citation>
    <scope>NUCLEOTIDE SEQUENCE</scope>
</reference>
<dbReference type="AlphaFoldDB" id="A0A0F9H4G9"/>